<evidence type="ECO:0000313" key="2">
    <source>
        <dbReference type="EMBL" id="KAE8683411.1"/>
    </source>
</evidence>
<feature type="compositionally biased region" description="Polar residues" evidence="1">
    <location>
        <begin position="1"/>
        <end position="31"/>
    </location>
</feature>
<gene>
    <name evidence="2" type="ORF">F3Y22_tig00111208pilonHSYRG00163</name>
</gene>
<proteinExistence type="predicted"/>
<name>A0A6A2YV84_HIBSY</name>
<reference evidence="2" key="1">
    <citation type="submission" date="2019-09" db="EMBL/GenBank/DDBJ databases">
        <title>Draft genome information of white flower Hibiscus syriacus.</title>
        <authorList>
            <person name="Kim Y.-M."/>
        </authorList>
    </citation>
    <scope>NUCLEOTIDE SEQUENCE [LARGE SCALE GENOMIC DNA]</scope>
    <source>
        <strain evidence="2">YM2019G1</strain>
    </source>
</reference>
<dbReference type="Proteomes" id="UP000436088">
    <property type="component" value="Unassembled WGS sequence"/>
</dbReference>
<evidence type="ECO:0000256" key="1">
    <source>
        <dbReference type="SAM" id="MobiDB-lite"/>
    </source>
</evidence>
<sequence>MASSTSNSRNLDLSRCTTISSSTRPQLSTDQNRNDDNNRLSAEMKVDGILRNFYSAAPATETTLVDASFTVIDAPVLNAVADNFEASQVQALADFNNNVVRSVDEVWRKIVSGKRKEITMKEEAPNEMMTLEDFLAKAGAVEEEEEVKLHTDRLGGRVYPFDPVGGVRFRYWIRWRGQLLGSGTGWKLLGVEVMEGEGREEEGFYWSRWVKR</sequence>
<keyword evidence="3" id="KW-1185">Reference proteome</keyword>
<dbReference type="AlphaFoldDB" id="A0A6A2YV84"/>
<evidence type="ECO:0000313" key="3">
    <source>
        <dbReference type="Proteomes" id="UP000436088"/>
    </source>
</evidence>
<accession>A0A6A2YV84</accession>
<dbReference type="EMBL" id="VEPZ02001269">
    <property type="protein sequence ID" value="KAE8683411.1"/>
    <property type="molecule type" value="Genomic_DNA"/>
</dbReference>
<comment type="caution">
    <text evidence="2">The sequence shown here is derived from an EMBL/GenBank/DDBJ whole genome shotgun (WGS) entry which is preliminary data.</text>
</comment>
<organism evidence="2 3">
    <name type="scientific">Hibiscus syriacus</name>
    <name type="common">Rose of Sharon</name>
    <dbReference type="NCBI Taxonomy" id="106335"/>
    <lineage>
        <taxon>Eukaryota</taxon>
        <taxon>Viridiplantae</taxon>
        <taxon>Streptophyta</taxon>
        <taxon>Embryophyta</taxon>
        <taxon>Tracheophyta</taxon>
        <taxon>Spermatophyta</taxon>
        <taxon>Magnoliopsida</taxon>
        <taxon>eudicotyledons</taxon>
        <taxon>Gunneridae</taxon>
        <taxon>Pentapetalae</taxon>
        <taxon>rosids</taxon>
        <taxon>malvids</taxon>
        <taxon>Malvales</taxon>
        <taxon>Malvaceae</taxon>
        <taxon>Malvoideae</taxon>
        <taxon>Hibiscus</taxon>
    </lineage>
</organism>
<protein>
    <submittedName>
        <fullName evidence="2">Uncharacterized protein</fullName>
    </submittedName>
</protein>
<feature type="region of interest" description="Disordered" evidence="1">
    <location>
        <begin position="1"/>
        <end position="39"/>
    </location>
</feature>